<evidence type="ECO:0000313" key="2">
    <source>
        <dbReference type="EMBL" id="GIY41416.1"/>
    </source>
</evidence>
<dbReference type="EMBL" id="BPLR01010715">
    <property type="protein sequence ID" value="GIY41416.1"/>
    <property type="molecule type" value="Genomic_DNA"/>
</dbReference>
<comment type="caution">
    <text evidence="2">The sequence shown here is derived from an EMBL/GenBank/DDBJ whole genome shotgun (WGS) entry which is preliminary data.</text>
</comment>
<protein>
    <submittedName>
        <fullName evidence="2">Uncharacterized protein</fullName>
    </submittedName>
</protein>
<proteinExistence type="predicted"/>
<keyword evidence="3" id="KW-1185">Reference proteome</keyword>
<gene>
    <name evidence="2" type="ORF">CEXT_631891</name>
</gene>
<dbReference type="AlphaFoldDB" id="A0AAV4T7Z3"/>
<dbReference type="Proteomes" id="UP001054945">
    <property type="component" value="Unassembled WGS sequence"/>
</dbReference>
<evidence type="ECO:0000313" key="3">
    <source>
        <dbReference type="Proteomes" id="UP001054945"/>
    </source>
</evidence>
<name>A0AAV4T7Z3_CAEEX</name>
<reference evidence="2 3" key="1">
    <citation type="submission" date="2021-06" db="EMBL/GenBank/DDBJ databases">
        <title>Caerostris extrusa draft genome.</title>
        <authorList>
            <person name="Kono N."/>
            <person name="Arakawa K."/>
        </authorList>
    </citation>
    <scope>NUCLEOTIDE SEQUENCE [LARGE SCALE GENOMIC DNA]</scope>
</reference>
<feature type="region of interest" description="Disordered" evidence="1">
    <location>
        <begin position="38"/>
        <end position="88"/>
    </location>
</feature>
<evidence type="ECO:0000256" key="1">
    <source>
        <dbReference type="SAM" id="MobiDB-lite"/>
    </source>
</evidence>
<accession>A0AAV4T7Z3</accession>
<feature type="compositionally biased region" description="Basic and acidic residues" evidence="1">
    <location>
        <begin position="60"/>
        <end position="74"/>
    </location>
</feature>
<organism evidence="2 3">
    <name type="scientific">Caerostris extrusa</name>
    <name type="common">Bark spider</name>
    <name type="synonym">Caerostris bankana</name>
    <dbReference type="NCBI Taxonomy" id="172846"/>
    <lineage>
        <taxon>Eukaryota</taxon>
        <taxon>Metazoa</taxon>
        <taxon>Ecdysozoa</taxon>
        <taxon>Arthropoda</taxon>
        <taxon>Chelicerata</taxon>
        <taxon>Arachnida</taxon>
        <taxon>Araneae</taxon>
        <taxon>Araneomorphae</taxon>
        <taxon>Entelegynae</taxon>
        <taxon>Araneoidea</taxon>
        <taxon>Araneidae</taxon>
        <taxon>Caerostris</taxon>
    </lineage>
</organism>
<sequence>MLAKHSEAIGVIYDWGKKKKRCRRRGEKVIAGSKKMVQNPKAELTPKGRNQSKLILSATMEKKKEDKKGKDDLRKRKKKSSGKELEYI</sequence>